<protein>
    <recommendedName>
        <fullName evidence="4">DUF4271 domain-containing protein</fullName>
    </recommendedName>
</protein>
<feature type="transmembrane region" description="Helical" evidence="1">
    <location>
        <begin position="92"/>
        <end position="114"/>
    </location>
</feature>
<feature type="transmembrane region" description="Helical" evidence="1">
    <location>
        <begin position="159"/>
        <end position="179"/>
    </location>
</feature>
<feature type="transmembrane region" description="Helical" evidence="1">
    <location>
        <begin position="12"/>
        <end position="29"/>
    </location>
</feature>
<evidence type="ECO:0000313" key="3">
    <source>
        <dbReference type="Proteomes" id="UP000057981"/>
    </source>
</evidence>
<proteinExistence type="predicted"/>
<feature type="transmembrane region" description="Helical" evidence="1">
    <location>
        <begin position="134"/>
        <end position="153"/>
    </location>
</feature>
<dbReference type="OrthoDB" id="1438590at2"/>
<feature type="transmembrane region" description="Helical" evidence="1">
    <location>
        <begin position="191"/>
        <end position="212"/>
    </location>
</feature>
<dbReference type="Proteomes" id="UP000057981">
    <property type="component" value="Chromosome"/>
</dbReference>
<sequence length="214" mass="25101">MLRHVTSNELFTILMVIGLVFIGVTKLLFPKRFDEFMSILGNSNYLKIHVRDQKFLDKFDALLFINLVLSIATFCFIIYRQLTDYETPNINIVFKYIIGIAVIILIKVLFERLIGSLFEIDKLIDQYLFQKITYKNFIGVLLIPINAFLIFSIHPTLTHIYIVVIFLLIINLIGIITSFKEHQNLIKSNLFYFILYLCTLEISPYIILYKVFNP</sequence>
<keyword evidence="1" id="KW-0812">Transmembrane</keyword>
<keyword evidence="1" id="KW-1133">Transmembrane helix</keyword>
<dbReference type="KEGG" id="ahz:APS56_12325"/>
<reference evidence="2 3" key="1">
    <citation type="submission" date="2015-10" db="EMBL/GenBank/DDBJ databases">
        <authorList>
            <person name="Gilbert D.G."/>
        </authorList>
    </citation>
    <scope>NUCLEOTIDE SEQUENCE [LARGE SCALE GENOMIC DNA]</scope>
    <source>
        <strain evidence="3">HZ-22</strain>
    </source>
</reference>
<dbReference type="PATRIC" id="fig|1736674.3.peg.2525"/>
<gene>
    <name evidence="2" type="ORF">APS56_12325</name>
</gene>
<dbReference type="InterPro" id="IPR025367">
    <property type="entry name" value="DUF4271"/>
</dbReference>
<dbReference type="STRING" id="1736674.APS56_12325"/>
<dbReference type="AlphaFoldDB" id="A0A0P0CI58"/>
<keyword evidence="1" id="KW-0472">Membrane</keyword>
<evidence type="ECO:0000313" key="2">
    <source>
        <dbReference type="EMBL" id="ALJ05867.1"/>
    </source>
</evidence>
<evidence type="ECO:0000256" key="1">
    <source>
        <dbReference type="SAM" id="Phobius"/>
    </source>
</evidence>
<organism evidence="2 3">
    <name type="scientific">Pseudalgibacter alginicilyticus</name>
    <dbReference type="NCBI Taxonomy" id="1736674"/>
    <lineage>
        <taxon>Bacteria</taxon>
        <taxon>Pseudomonadati</taxon>
        <taxon>Bacteroidota</taxon>
        <taxon>Flavobacteriia</taxon>
        <taxon>Flavobacteriales</taxon>
        <taxon>Flavobacteriaceae</taxon>
        <taxon>Pseudalgibacter</taxon>
    </lineage>
</organism>
<dbReference type="RefSeq" id="WP_054728644.1">
    <property type="nucleotide sequence ID" value="NZ_CP012898.1"/>
</dbReference>
<name>A0A0P0CI58_9FLAO</name>
<dbReference type="EMBL" id="CP012898">
    <property type="protein sequence ID" value="ALJ05867.1"/>
    <property type="molecule type" value="Genomic_DNA"/>
</dbReference>
<accession>A0A0P0CI58</accession>
<feature type="transmembrane region" description="Helical" evidence="1">
    <location>
        <begin position="61"/>
        <end position="80"/>
    </location>
</feature>
<dbReference type="Pfam" id="PF14093">
    <property type="entry name" value="DUF4271"/>
    <property type="match status" value="1"/>
</dbReference>
<keyword evidence="3" id="KW-1185">Reference proteome</keyword>
<evidence type="ECO:0008006" key="4">
    <source>
        <dbReference type="Google" id="ProtNLM"/>
    </source>
</evidence>